<reference evidence="1" key="1">
    <citation type="submission" date="2021-01" db="EMBL/GenBank/DDBJ databases">
        <authorList>
            <person name="Kaushik A."/>
        </authorList>
    </citation>
    <scope>NUCLEOTIDE SEQUENCE</scope>
    <source>
        <strain evidence="1">AG6-10EEA</strain>
    </source>
</reference>
<dbReference type="CDD" id="cd02440">
    <property type="entry name" value="AdoMet_MTases"/>
    <property type="match status" value="1"/>
</dbReference>
<dbReference type="Gene3D" id="3.40.50.150">
    <property type="entry name" value="Vaccinia Virus protein VP39"/>
    <property type="match status" value="1"/>
</dbReference>
<accession>A0A8H3HCX7</accession>
<sequence>MYMYGCCQGVFSTPPVRLFMATSAYYDADSEGIVYWVKPESLFEDTYDPEVDSDSGESFNSSDTLMSCEIADYFHEINGRVFINNPNAPIWHAVDEHRRLDLQHKLLKVVYGGNYFGPVAEVLQARPGHKPRVLDICTRNGVWVQEMAQQFPHAHFLSLDIAPIVDHVPRANVTFEVYDISTGILEGDETFDFVRIAHITEIIKDVPGILKEAQRLLKPGGLLFVVESETALYESHDTDQPSLDSTPLTWKAIDTLHRVLAEQGVEVNSCRLVAEWLSPESHLWENYEPRLFVPFENIKSGTQIVHAGGWDADIRLQEVRLLLAQYGTVCWRNLAAAIATLGLCEHDVRVLVEGAVRELKDPCTSYAVKFHHVFARKGPAPE</sequence>
<protein>
    <recommendedName>
        <fullName evidence="3">Methyltransferase domain-containing protein</fullName>
    </recommendedName>
</protein>
<comment type="caution">
    <text evidence="1">The sequence shown here is derived from an EMBL/GenBank/DDBJ whole genome shotgun (WGS) entry which is preliminary data.</text>
</comment>
<dbReference type="EMBL" id="CAJMXA010003879">
    <property type="protein sequence ID" value="CAE6519592.1"/>
    <property type="molecule type" value="Genomic_DNA"/>
</dbReference>
<evidence type="ECO:0000313" key="1">
    <source>
        <dbReference type="EMBL" id="CAE6519592.1"/>
    </source>
</evidence>
<evidence type="ECO:0000313" key="2">
    <source>
        <dbReference type="Proteomes" id="UP000663853"/>
    </source>
</evidence>
<dbReference type="AlphaFoldDB" id="A0A8H3HCX7"/>
<dbReference type="Pfam" id="PF13489">
    <property type="entry name" value="Methyltransf_23"/>
    <property type="match status" value="1"/>
</dbReference>
<proteinExistence type="predicted"/>
<organism evidence="1 2">
    <name type="scientific">Rhizoctonia solani</name>
    <dbReference type="NCBI Taxonomy" id="456999"/>
    <lineage>
        <taxon>Eukaryota</taxon>
        <taxon>Fungi</taxon>
        <taxon>Dikarya</taxon>
        <taxon>Basidiomycota</taxon>
        <taxon>Agaricomycotina</taxon>
        <taxon>Agaricomycetes</taxon>
        <taxon>Cantharellales</taxon>
        <taxon>Ceratobasidiaceae</taxon>
        <taxon>Rhizoctonia</taxon>
    </lineage>
</organism>
<gene>
    <name evidence="1" type="ORF">RDB_LOCUS143363</name>
</gene>
<name>A0A8H3HCX7_9AGAM</name>
<dbReference type="Proteomes" id="UP000663853">
    <property type="component" value="Unassembled WGS sequence"/>
</dbReference>
<dbReference type="InterPro" id="IPR029063">
    <property type="entry name" value="SAM-dependent_MTases_sf"/>
</dbReference>
<dbReference type="SUPFAM" id="SSF53335">
    <property type="entry name" value="S-adenosyl-L-methionine-dependent methyltransferases"/>
    <property type="match status" value="1"/>
</dbReference>
<evidence type="ECO:0008006" key="3">
    <source>
        <dbReference type="Google" id="ProtNLM"/>
    </source>
</evidence>